<dbReference type="EMBL" id="FO704551">
    <property type="protein sequence ID" value="CDG22490.1"/>
    <property type="molecule type" value="Genomic_DNA"/>
</dbReference>
<keyword evidence="3" id="KW-1185">Reference proteome</keyword>
<dbReference type="PANTHER" id="PTHR33420:SF26">
    <property type="entry name" value="FIMBRIAL SUBUNIT"/>
    <property type="match status" value="1"/>
</dbReference>
<dbReference type="GO" id="GO:0009289">
    <property type="term" value="C:pilus"/>
    <property type="evidence" value="ECO:0007669"/>
    <property type="project" value="InterPro"/>
</dbReference>
<evidence type="ECO:0000313" key="2">
    <source>
        <dbReference type="EMBL" id="CDG22490.1"/>
    </source>
</evidence>
<name>A0A068R8L5_9GAMM</name>
<dbReference type="KEGG" id="xpo:XPG1_2843"/>
<gene>
    <name evidence="2" type="primary">mrxG</name>
    <name evidence="2" type="ORF">XPG1_2843</name>
</gene>
<dbReference type="HOGENOM" id="CLU_088965_3_3_6"/>
<dbReference type="OrthoDB" id="6462343at2"/>
<protein>
    <submittedName>
        <fullName evidence="2">Fimbrial adaptor, MrxG</fullName>
    </submittedName>
</protein>
<sequence length="187" mass="20850">MGSLSIKLSKYVLPVLFLFGISGQQKAEAKDTLRQNVKISLTVLAPACSIKTDDLNLEINFREIINRDFYYKPRAGDYKFNLHLENCDPRITKRLKIKFLGQTSQESPDLLAVRSDGQVSGIAIGIEKTDGTLMPFNKISEFPLLENSRENVIPLRAFVQAEPSAIKGKTIGAGYFTAIANFEVSYD</sequence>
<evidence type="ECO:0000313" key="3">
    <source>
        <dbReference type="Proteomes" id="UP000032735"/>
    </source>
</evidence>
<dbReference type="AlphaFoldDB" id="A0A068R8L5"/>
<feature type="domain" description="Fimbrial-type adhesion" evidence="1">
    <location>
        <begin position="38"/>
        <end position="187"/>
    </location>
</feature>
<dbReference type="Gene3D" id="2.60.40.1090">
    <property type="entry name" value="Fimbrial-type adhesion domain"/>
    <property type="match status" value="1"/>
</dbReference>
<dbReference type="Pfam" id="PF00419">
    <property type="entry name" value="Fimbrial"/>
    <property type="match status" value="1"/>
</dbReference>
<dbReference type="InterPro" id="IPR000259">
    <property type="entry name" value="Adhesion_dom_fimbrial"/>
</dbReference>
<accession>A0A068R8L5</accession>
<dbReference type="PANTHER" id="PTHR33420">
    <property type="entry name" value="FIMBRIAL SUBUNIT ELFA-RELATED"/>
    <property type="match status" value="1"/>
</dbReference>
<dbReference type="InterPro" id="IPR008966">
    <property type="entry name" value="Adhesion_dom_sf"/>
</dbReference>
<dbReference type="RefSeq" id="WP_045959396.1">
    <property type="nucleotide sequence ID" value="NZ_FO704551.1"/>
</dbReference>
<dbReference type="GO" id="GO:0043709">
    <property type="term" value="P:cell adhesion involved in single-species biofilm formation"/>
    <property type="evidence" value="ECO:0007669"/>
    <property type="project" value="TreeGrafter"/>
</dbReference>
<proteinExistence type="predicted"/>
<dbReference type="STRING" id="1354304.XPG1_2843"/>
<evidence type="ECO:0000259" key="1">
    <source>
        <dbReference type="Pfam" id="PF00419"/>
    </source>
</evidence>
<organism evidence="2 3">
    <name type="scientific">Xenorhabdus poinarii G6</name>
    <dbReference type="NCBI Taxonomy" id="1354304"/>
    <lineage>
        <taxon>Bacteria</taxon>
        <taxon>Pseudomonadati</taxon>
        <taxon>Pseudomonadota</taxon>
        <taxon>Gammaproteobacteria</taxon>
        <taxon>Enterobacterales</taxon>
        <taxon>Morganellaceae</taxon>
        <taxon>Xenorhabdus</taxon>
    </lineage>
</organism>
<reference evidence="2 3" key="1">
    <citation type="submission" date="2013-07" db="EMBL/GenBank/DDBJ databases">
        <authorList>
            <person name="Genoscope - CEA"/>
        </authorList>
    </citation>
    <scope>NUCLEOTIDE SEQUENCE [LARGE SCALE GENOMIC DNA]</scope>
    <source>
        <strain evidence="2 3">G6</strain>
    </source>
</reference>
<dbReference type="Proteomes" id="UP000032735">
    <property type="component" value="Chromosome"/>
</dbReference>
<dbReference type="InterPro" id="IPR036937">
    <property type="entry name" value="Adhesion_dom_fimbrial_sf"/>
</dbReference>
<dbReference type="InterPro" id="IPR050263">
    <property type="entry name" value="Bact_Fimbrial_Adh_Pro"/>
</dbReference>
<dbReference type="SUPFAM" id="SSF49401">
    <property type="entry name" value="Bacterial adhesins"/>
    <property type="match status" value="1"/>
</dbReference>